<evidence type="ECO:0000256" key="3">
    <source>
        <dbReference type="ARBA" id="ARBA00022737"/>
    </source>
</evidence>
<sequence length="843" mass="96984">MKMQVFDIQFDDYDDISSNGVANGTTDVAFRKINKSSTAFLIWKVENMNVVALPKDQYGTFYDTDSYVVYAASQYGHPCGVDTVSREVKGGNMEYHIHFWLGSRTTPEKSGVAAYKTVELDNFLNSCTTQHRETEGNESPRFLSFFKNGIRILKPELIQNIQNNFQARLYRVKGKRVPVLTEMPDLCWDFFNSSDVFVIHIPKNIFVWIGRAANAIKKLHATKIATDLKEECKVNNIIFLDDGYEKTLSEEMKKEFNKYLPLEKRMILPENQEGDENGNYQRSSIKLYKCSENNGKYRVAEVGAGPFQQSDLNPDDVFIVDHEVNGIWVWVGKRANDKERSEALRNARGFVKKKKYPSNTKVTRVVDGYEPVEFKMLFASWKDDVKGPKPSILVSKYDAVTMEERPSLAAETQLIDDGSGNLTVWRIKQSHILEIPKERHGYFFSGDCYIVLYTYQTSSEQKHLLYCWLGLHASQEEINSTTLKLTEIDDELGQLGFQARIIQGRETAHFLQLFKGKLIVFKGRGIEYDESGKNLKSPSQYLVQVFGSTTYSSKAFQVNLKSTSLNSNYCFVLKRGKKSFIWSGNYSTGDQREMAKGFAGKDFELVLEGKERDDFFNLLGGRLSYATQMVKNDSDPRPPRLFHCSSINGIFNAEEIVFFAQKDLVPEHVMLLDTNDSIYIWIGKLSTREEQRLSAQIAIEYLQTDPAGRDMNIAIIHVKQDKEPPTFKGFFPSWDKKCWKMYKTFGKIRQEIEMKNTNAGSKESNGINHDDVSGHSDFDQYDKYPVNILKEPNDKLPARINPLNKELHLTHDDFVSLFKMPYLEFEKLPRWKQQEMKKRVGLF</sequence>
<dbReference type="SUPFAM" id="SSF55753">
    <property type="entry name" value="Actin depolymerizing proteins"/>
    <property type="match status" value="6"/>
</dbReference>
<dbReference type="PANTHER" id="PTHR11977:SF137">
    <property type="entry name" value="VILLIN-LIKE PROTEIN QUAIL"/>
    <property type="match status" value="1"/>
</dbReference>
<dbReference type="SMART" id="SM00153">
    <property type="entry name" value="VHP"/>
    <property type="match status" value="1"/>
</dbReference>
<comment type="similarity">
    <text evidence="1">Belongs to the villin/gelsolin family.</text>
</comment>
<dbReference type="GO" id="GO:0051015">
    <property type="term" value="F:actin filament binding"/>
    <property type="evidence" value="ECO:0007669"/>
    <property type="project" value="InterPro"/>
</dbReference>
<evidence type="ECO:0000256" key="2">
    <source>
        <dbReference type="ARBA" id="ARBA00022467"/>
    </source>
</evidence>
<evidence type="ECO:0000256" key="1">
    <source>
        <dbReference type="ARBA" id="ARBA00008418"/>
    </source>
</evidence>
<dbReference type="GO" id="GO:0051693">
    <property type="term" value="P:actin filament capping"/>
    <property type="evidence" value="ECO:0007669"/>
    <property type="project" value="UniProtKB-KW"/>
</dbReference>
<dbReference type="SUPFAM" id="SSF47050">
    <property type="entry name" value="VHP, Villin headpiece domain"/>
    <property type="match status" value="1"/>
</dbReference>
<dbReference type="SMART" id="SM00262">
    <property type="entry name" value="GEL"/>
    <property type="match status" value="6"/>
</dbReference>
<evidence type="ECO:0000259" key="5">
    <source>
        <dbReference type="PROSITE" id="PS51089"/>
    </source>
</evidence>
<keyword evidence="4" id="KW-0009">Actin-binding</keyword>
<dbReference type="InterPro" id="IPR007122">
    <property type="entry name" value="Villin/Gelsolin"/>
</dbReference>
<dbReference type="CDD" id="cd11291">
    <property type="entry name" value="gelsolin_S6_like"/>
    <property type="match status" value="1"/>
</dbReference>
<dbReference type="GO" id="GO:0008154">
    <property type="term" value="P:actin polymerization or depolymerization"/>
    <property type="evidence" value="ECO:0007669"/>
    <property type="project" value="TreeGrafter"/>
</dbReference>
<dbReference type="EMBL" id="JANEYG010000033">
    <property type="protein sequence ID" value="KAJ8917566.1"/>
    <property type="molecule type" value="Genomic_DNA"/>
</dbReference>
<gene>
    <name evidence="6" type="ORF">NQ315_005615</name>
</gene>
<dbReference type="AlphaFoldDB" id="A0AAV8VT51"/>
<comment type="caution">
    <text evidence="6">The sequence shown here is derived from an EMBL/GenBank/DDBJ whole genome shotgun (WGS) entry which is preliminary data.</text>
</comment>
<dbReference type="GO" id="GO:0005737">
    <property type="term" value="C:cytoplasm"/>
    <property type="evidence" value="ECO:0007669"/>
    <property type="project" value="TreeGrafter"/>
</dbReference>
<protein>
    <recommendedName>
        <fullName evidence="5">HP domain-containing protein</fullName>
    </recommendedName>
</protein>
<dbReference type="Gene3D" id="3.40.20.10">
    <property type="entry name" value="Severin"/>
    <property type="match status" value="6"/>
</dbReference>
<dbReference type="GO" id="GO:0015629">
    <property type="term" value="C:actin cytoskeleton"/>
    <property type="evidence" value="ECO:0007669"/>
    <property type="project" value="TreeGrafter"/>
</dbReference>
<dbReference type="Pfam" id="PF02209">
    <property type="entry name" value="VHP"/>
    <property type="match status" value="1"/>
</dbReference>
<keyword evidence="7" id="KW-1185">Reference proteome</keyword>
<name>A0AAV8VT51_9CUCU</name>
<dbReference type="InterPro" id="IPR003128">
    <property type="entry name" value="Villin_headpiece"/>
</dbReference>
<dbReference type="InterPro" id="IPR029006">
    <property type="entry name" value="ADF-H/Gelsolin-like_dom_sf"/>
</dbReference>
<dbReference type="FunFam" id="3.40.20.10:FF:000005">
    <property type="entry name" value="Gelsolin"/>
    <property type="match status" value="1"/>
</dbReference>
<evidence type="ECO:0000313" key="6">
    <source>
        <dbReference type="EMBL" id="KAJ8917566.1"/>
    </source>
</evidence>
<dbReference type="Gene3D" id="1.10.950.10">
    <property type="entry name" value="Villin headpiece domain"/>
    <property type="match status" value="1"/>
</dbReference>
<keyword evidence="2" id="KW-0117">Actin capping</keyword>
<dbReference type="InterPro" id="IPR007123">
    <property type="entry name" value="Gelsolin-like_dom"/>
</dbReference>
<dbReference type="CDD" id="cd11290">
    <property type="entry name" value="gelsolin_S1_like"/>
    <property type="match status" value="1"/>
</dbReference>
<organism evidence="6 7">
    <name type="scientific">Exocentrus adspersus</name>
    <dbReference type="NCBI Taxonomy" id="1586481"/>
    <lineage>
        <taxon>Eukaryota</taxon>
        <taxon>Metazoa</taxon>
        <taxon>Ecdysozoa</taxon>
        <taxon>Arthropoda</taxon>
        <taxon>Hexapoda</taxon>
        <taxon>Insecta</taxon>
        <taxon>Pterygota</taxon>
        <taxon>Neoptera</taxon>
        <taxon>Endopterygota</taxon>
        <taxon>Coleoptera</taxon>
        <taxon>Polyphaga</taxon>
        <taxon>Cucujiformia</taxon>
        <taxon>Chrysomeloidea</taxon>
        <taxon>Cerambycidae</taxon>
        <taxon>Lamiinae</taxon>
        <taxon>Acanthocinini</taxon>
        <taxon>Exocentrus</taxon>
    </lineage>
</organism>
<keyword evidence="3" id="KW-0677">Repeat</keyword>
<dbReference type="Proteomes" id="UP001159042">
    <property type="component" value="Unassembled WGS sequence"/>
</dbReference>
<dbReference type="InterPro" id="IPR036886">
    <property type="entry name" value="Villin_headpiece_dom_sf"/>
</dbReference>
<feature type="domain" description="HP" evidence="5">
    <location>
        <begin position="778"/>
        <end position="843"/>
    </location>
</feature>
<dbReference type="CDD" id="cd11293">
    <property type="entry name" value="gelsolin_S4_like"/>
    <property type="match status" value="1"/>
</dbReference>
<dbReference type="CDD" id="cd11288">
    <property type="entry name" value="gelsolin_S5_like"/>
    <property type="match status" value="1"/>
</dbReference>
<dbReference type="CDD" id="cd11292">
    <property type="entry name" value="gelsolin_S3_like"/>
    <property type="match status" value="1"/>
</dbReference>
<evidence type="ECO:0000313" key="7">
    <source>
        <dbReference type="Proteomes" id="UP001159042"/>
    </source>
</evidence>
<proteinExistence type="inferred from homology"/>
<dbReference type="PRINTS" id="PR00597">
    <property type="entry name" value="GELSOLIN"/>
</dbReference>
<accession>A0AAV8VT51</accession>
<dbReference type="PANTHER" id="PTHR11977">
    <property type="entry name" value="VILLIN"/>
    <property type="match status" value="1"/>
</dbReference>
<evidence type="ECO:0000256" key="4">
    <source>
        <dbReference type="ARBA" id="ARBA00023203"/>
    </source>
</evidence>
<reference evidence="6 7" key="1">
    <citation type="journal article" date="2023" name="Insect Mol. Biol.">
        <title>Genome sequencing provides insights into the evolution of gene families encoding plant cell wall-degrading enzymes in longhorned beetles.</title>
        <authorList>
            <person name="Shin N.R."/>
            <person name="Okamura Y."/>
            <person name="Kirsch R."/>
            <person name="Pauchet Y."/>
        </authorList>
    </citation>
    <scope>NUCLEOTIDE SEQUENCE [LARGE SCALE GENOMIC DNA]</scope>
    <source>
        <strain evidence="6">EAD_L_NR</strain>
    </source>
</reference>
<dbReference type="PROSITE" id="PS51089">
    <property type="entry name" value="HP"/>
    <property type="match status" value="1"/>
</dbReference>
<dbReference type="Pfam" id="PF00626">
    <property type="entry name" value="Gelsolin"/>
    <property type="match status" value="5"/>
</dbReference>